<evidence type="ECO:0000256" key="1">
    <source>
        <dbReference type="ARBA" id="ARBA00023122"/>
    </source>
</evidence>
<dbReference type="SUPFAM" id="SSF54631">
    <property type="entry name" value="CBS-domain pair"/>
    <property type="match status" value="1"/>
</dbReference>
<dbReference type="InterPro" id="IPR000644">
    <property type="entry name" value="CBS_dom"/>
</dbReference>
<dbReference type="Proteomes" id="UP001337723">
    <property type="component" value="Chromosome"/>
</dbReference>
<feature type="domain" description="CBS" evidence="3">
    <location>
        <begin position="72"/>
        <end position="130"/>
    </location>
</feature>
<proteinExistence type="predicted"/>
<dbReference type="RefSeq" id="WP_338272478.1">
    <property type="nucleotide sequence ID" value="NZ_AP027266.1"/>
</dbReference>
<dbReference type="AlphaFoldDB" id="A0AA48KL41"/>
<dbReference type="PANTHER" id="PTHR43080">
    <property type="entry name" value="CBS DOMAIN-CONTAINING PROTEIN CBSX3, MITOCHONDRIAL"/>
    <property type="match status" value="1"/>
</dbReference>
<sequence>MKVSDAMHHKADWASADTSVTEIARMMAKDDIGAVPIGDDDRLVGMLTDRDIAVRVVAKARDPERTKAAEVMTKGVVWCRSSATVEDAIHLMDQKKIRRLPVIDDNKRLVGMLSLGDIAHSVSRDLSGEILHAVADHHG</sequence>
<reference evidence="4 5" key="1">
    <citation type="submission" date="2023-01" db="EMBL/GenBank/DDBJ databases">
        <title>Complete genome sequence of Roseicyclus marinus strain Dej080120_10.</title>
        <authorList>
            <person name="Ueki S."/>
            <person name="Maruyama F."/>
        </authorList>
    </citation>
    <scope>NUCLEOTIDE SEQUENCE [LARGE SCALE GENOMIC DNA]</scope>
    <source>
        <strain evidence="4 5">Dej080120_10</strain>
    </source>
</reference>
<dbReference type="CDD" id="cd04622">
    <property type="entry name" value="CBS_pair_HRP1_like"/>
    <property type="match status" value="1"/>
</dbReference>
<evidence type="ECO:0000313" key="5">
    <source>
        <dbReference type="Proteomes" id="UP001337723"/>
    </source>
</evidence>
<evidence type="ECO:0000259" key="3">
    <source>
        <dbReference type="PROSITE" id="PS51371"/>
    </source>
</evidence>
<dbReference type="SMART" id="SM00116">
    <property type="entry name" value="CBS"/>
    <property type="match status" value="2"/>
</dbReference>
<accession>A0AA48KL41</accession>
<dbReference type="KEGG" id="rmai:MACH21_26950"/>
<keyword evidence="1 2" id="KW-0129">CBS domain</keyword>
<dbReference type="PANTHER" id="PTHR43080:SF2">
    <property type="entry name" value="CBS DOMAIN-CONTAINING PROTEIN"/>
    <property type="match status" value="1"/>
</dbReference>
<dbReference type="Gene3D" id="3.10.580.10">
    <property type="entry name" value="CBS-domain"/>
    <property type="match status" value="1"/>
</dbReference>
<dbReference type="PROSITE" id="PS51371">
    <property type="entry name" value="CBS"/>
    <property type="match status" value="2"/>
</dbReference>
<organism evidence="4 5">
    <name type="scientific">Roseicyclus marinus</name>
    <dbReference type="NCBI Taxonomy" id="2161673"/>
    <lineage>
        <taxon>Bacteria</taxon>
        <taxon>Pseudomonadati</taxon>
        <taxon>Pseudomonadota</taxon>
        <taxon>Alphaproteobacteria</taxon>
        <taxon>Rhodobacterales</taxon>
        <taxon>Roseobacteraceae</taxon>
        <taxon>Roseicyclus</taxon>
    </lineage>
</organism>
<evidence type="ECO:0000313" key="4">
    <source>
        <dbReference type="EMBL" id="BDW86518.1"/>
    </source>
</evidence>
<dbReference type="InterPro" id="IPR051257">
    <property type="entry name" value="Diverse_CBS-Domain"/>
</dbReference>
<dbReference type="EMBL" id="AP027266">
    <property type="protein sequence ID" value="BDW86518.1"/>
    <property type="molecule type" value="Genomic_DNA"/>
</dbReference>
<feature type="domain" description="CBS" evidence="3">
    <location>
        <begin position="7"/>
        <end position="64"/>
    </location>
</feature>
<dbReference type="Pfam" id="PF00571">
    <property type="entry name" value="CBS"/>
    <property type="match status" value="2"/>
</dbReference>
<gene>
    <name evidence="4" type="ORF">MACH21_26950</name>
</gene>
<name>A0AA48KL41_9RHOB</name>
<keyword evidence="5" id="KW-1185">Reference proteome</keyword>
<protein>
    <submittedName>
        <fullName evidence="4">Inosine-5-monophosphate dehydrogenase</fullName>
    </submittedName>
</protein>
<dbReference type="InterPro" id="IPR046342">
    <property type="entry name" value="CBS_dom_sf"/>
</dbReference>
<evidence type="ECO:0000256" key="2">
    <source>
        <dbReference type="PROSITE-ProRule" id="PRU00703"/>
    </source>
</evidence>